<dbReference type="STRING" id="305900.GV64_19655"/>
<gene>
    <name evidence="1" type="ORF">GV64_19655</name>
</gene>
<name>A0A081KES6_9GAMM</name>
<proteinExistence type="predicted"/>
<sequence length="64" mass="7592">MMAAFKKFHNSVSTMEGYVHLLPEIVTHKYRILAKVIYVEESKARTRHYRCLINEKDRLPKDGK</sequence>
<dbReference type="AlphaFoldDB" id="A0A081KES6"/>
<reference evidence="1 2" key="1">
    <citation type="submission" date="2014-06" db="EMBL/GenBank/DDBJ databases">
        <title>Whole Genome Sequences of Three Symbiotic Endozoicomonas Bacteria.</title>
        <authorList>
            <person name="Neave M.J."/>
            <person name="Apprill A."/>
            <person name="Voolstra C.R."/>
        </authorList>
    </citation>
    <scope>NUCLEOTIDE SEQUENCE [LARGE SCALE GENOMIC DNA]</scope>
    <source>
        <strain evidence="1 2">DSM 22380</strain>
    </source>
</reference>
<dbReference type="Proteomes" id="UP000027997">
    <property type="component" value="Unassembled WGS sequence"/>
</dbReference>
<keyword evidence="2" id="KW-1185">Reference proteome</keyword>
<evidence type="ECO:0000313" key="2">
    <source>
        <dbReference type="Proteomes" id="UP000027997"/>
    </source>
</evidence>
<protein>
    <submittedName>
        <fullName evidence="1">Uncharacterized protein</fullName>
    </submittedName>
</protein>
<evidence type="ECO:0000313" key="1">
    <source>
        <dbReference type="EMBL" id="KEI72652.1"/>
    </source>
</evidence>
<accession>A0A081KES6</accession>
<comment type="caution">
    <text evidence="1">The sequence shown here is derived from an EMBL/GenBank/DDBJ whole genome shotgun (WGS) entry which is preliminary data.</text>
</comment>
<organism evidence="1 2">
    <name type="scientific">Endozoicomonas elysicola</name>
    <dbReference type="NCBI Taxonomy" id="305900"/>
    <lineage>
        <taxon>Bacteria</taxon>
        <taxon>Pseudomonadati</taxon>
        <taxon>Pseudomonadota</taxon>
        <taxon>Gammaproteobacteria</taxon>
        <taxon>Oceanospirillales</taxon>
        <taxon>Endozoicomonadaceae</taxon>
        <taxon>Endozoicomonas</taxon>
    </lineage>
</organism>
<dbReference type="EMBL" id="JOJP01000001">
    <property type="protein sequence ID" value="KEI72652.1"/>
    <property type="molecule type" value="Genomic_DNA"/>
</dbReference>